<dbReference type="InParanoid" id="A0A3Q7I159"/>
<dbReference type="EnsemblPlants" id="Solyc09g042480.2.1">
    <property type="protein sequence ID" value="Solyc09g042480.2.1"/>
    <property type="gene ID" value="Solyc09g042480.2"/>
</dbReference>
<accession>A0A3Q7I159</accession>
<protein>
    <submittedName>
        <fullName evidence="2">Uncharacterized protein</fullName>
    </submittedName>
</protein>
<organism evidence="2">
    <name type="scientific">Solanum lycopersicum</name>
    <name type="common">Tomato</name>
    <name type="synonym">Lycopersicon esculentum</name>
    <dbReference type="NCBI Taxonomy" id="4081"/>
    <lineage>
        <taxon>Eukaryota</taxon>
        <taxon>Viridiplantae</taxon>
        <taxon>Streptophyta</taxon>
        <taxon>Embryophyta</taxon>
        <taxon>Tracheophyta</taxon>
        <taxon>Spermatophyta</taxon>
        <taxon>Magnoliopsida</taxon>
        <taxon>eudicotyledons</taxon>
        <taxon>Gunneridae</taxon>
        <taxon>Pentapetalae</taxon>
        <taxon>asterids</taxon>
        <taxon>lamiids</taxon>
        <taxon>Solanales</taxon>
        <taxon>Solanaceae</taxon>
        <taxon>Solanoideae</taxon>
        <taxon>Solaneae</taxon>
        <taxon>Solanum</taxon>
        <taxon>Solanum subgen. Lycopersicon</taxon>
    </lineage>
</organism>
<feature type="compositionally biased region" description="Basic residues" evidence="1">
    <location>
        <begin position="1"/>
        <end position="10"/>
    </location>
</feature>
<sequence>MGQKKSKAHRSVGFLEGEVPKGKLSGETDAGTTEKDESFVVDVDSRYLLRFRVSNVNEHLTRIKLGHWHAFSATSVCLEIVAKQEKEGLEEMVVLIEGSFDGPDEGISGLVHQASLKFFTLTLVIVPSYLASIRMKVEILKCAFDGCE</sequence>
<dbReference type="AlphaFoldDB" id="A0A3Q7I159"/>
<name>A0A3Q7I159_SOLLC</name>
<dbReference type="PaxDb" id="4081-Solyc09g042480.1.1"/>
<dbReference type="Proteomes" id="UP000004994">
    <property type="component" value="Chromosome 9"/>
</dbReference>
<keyword evidence="3" id="KW-1185">Reference proteome</keyword>
<feature type="compositionally biased region" description="Basic and acidic residues" evidence="1">
    <location>
        <begin position="18"/>
        <end position="31"/>
    </location>
</feature>
<feature type="region of interest" description="Disordered" evidence="1">
    <location>
        <begin position="1"/>
        <end position="31"/>
    </location>
</feature>
<evidence type="ECO:0000256" key="1">
    <source>
        <dbReference type="SAM" id="MobiDB-lite"/>
    </source>
</evidence>
<proteinExistence type="predicted"/>
<evidence type="ECO:0000313" key="3">
    <source>
        <dbReference type="Proteomes" id="UP000004994"/>
    </source>
</evidence>
<reference evidence="2" key="1">
    <citation type="journal article" date="2012" name="Nature">
        <title>The tomato genome sequence provides insights into fleshy fruit evolution.</title>
        <authorList>
            <consortium name="Tomato Genome Consortium"/>
        </authorList>
    </citation>
    <scope>NUCLEOTIDE SEQUENCE [LARGE SCALE GENOMIC DNA]</scope>
    <source>
        <strain evidence="2">cv. Heinz 1706</strain>
    </source>
</reference>
<evidence type="ECO:0000313" key="2">
    <source>
        <dbReference type="EnsemblPlants" id="Solyc09g042480.2.1"/>
    </source>
</evidence>
<dbReference type="Gramene" id="Solyc09g042480.2.1">
    <property type="protein sequence ID" value="Solyc09g042480.2.1"/>
    <property type="gene ID" value="Solyc09g042480.2"/>
</dbReference>
<dbReference type="STRING" id="4081.A0A3Q7I159"/>
<reference evidence="2" key="2">
    <citation type="submission" date="2019-01" db="UniProtKB">
        <authorList>
            <consortium name="EnsemblPlants"/>
        </authorList>
    </citation>
    <scope>IDENTIFICATION</scope>
    <source>
        <strain evidence="2">cv. Heinz 1706</strain>
    </source>
</reference>